<gene>
    <name evidence="13" type="ORF">IEZ26_06310</name>
</gene>
<dbReference type="SUPFAM" id="SSF51395">
    <property type="entry name" value="FMN-linked oxidoreductases"/>
    <property type="match status" value="1"/>
</dbReference>
<name>A0ABR8N7V3_9ACTN</name>
<dbReference type="InterPro" id="IPR013785">
    <property type="entry name" value="Aldolase_TIM"/>
</dbReference>
<dbReference type="Gene3D" id="3.50.50.60">
    <property type="entry name" value="FAD/NAD(P)-binding domain"/>
    <property type="match status" value="1"/>
</dbReference>
<keyword evidence="4" id="KW-0285">Flavoprotein</keyword>
<comment type="cofactor">
    <cofactor evidence="1">
        <name>FMN</name>
        <dbReference type="ChEBI" id="CHEBI:58210"/>
    </cofactor>
</comment>
<evidence type="ECO:0000313" key="14">
    <source>
        <dbReference type="Proteomes" id="UP000618818"/>
    </source>
</evidence>
<dbReference type="PANTHER" id="PTHR42917:SF2">
    <property type="entry name" value="2,4-DIENOYL-COA REDUCTASE [(2E)-ENOYL-COA-PRODUCING]"/>
    <property type="match status" value="1"/>
</dbReference>
<evidence type="ECO:0000256" key="6">
    <source>
        <dbReference type="ARBA" id="ARBA00022723"/>
    </source>
</evidence>
<evidence type="ECO:0000256" key="1">
    <source>
        <dbReference type="ARBA" id="ARBA00001917"/>
    </source>
</evidence>
<comment type="similarity">
    <text evidence="3">In the N-terminal section; belongs to the NADH:flavin oxidoreductase/NADH oxidase family.</text>
</comment>
<dbReference type="InterPro" id="IPR003953">
    <property type="entry name" value="FAD-dep_OxRdtase_2_FAD-bd"/>
</dbReference>
<evidence type="ECO:0000259" key="12">
    <source>
        <dbReference type="Pfam" id="PF22620"/>
    </source>
</evidence>
<dbReference type="InterPro" id="IPR001155">
    <property type="entry name" value="OxRdtase_FMN_N"/>
</dbReference>
<dbReference type="InterPro" id="IPR036188">
    <property type="entry name" value="FAD/NAD-bd_sf"/>
</dbReference>
<dbReference type="RefSeq" id="WP_191194015.1">
    <property type="nucleotide sequence ID" value="NZ_JACXYZ010000001.1"/>
</dbReference>
<evidence type="ECO:0000256" key="3">
    <source>
        <dbReference type="ARBA" id="ARBA00011048"/>
    </source>
</evidence>
<evidence type="ECO:0000313" key="13">
    <source>
        <dbReference type="EMBL" id="MBD3924227.1"/>
    </source>
</evidence>
<evidence type="ECO:0000259" key="11">
    <source>
        <dbReference type="Pfam" id="PF00890"/>
    </source>
</evidence>
<dbReference type="Pfam" id="PF22620">
    <property type="entry name" value="OYE-like_second_a-b"/>
    <property type="match status" value="1"/>
</dbReference>
<dbReference type="Proteomes" id="UP000618818">
    <property type="component" value="Unassembled WGS sequence"/>
</dbReference>
<dbReference type="Pfam" id="PF00724">
    <property type="entry name" value="Oxidored_FMN"/>
    <property type="match status" value="1"/>
</dbReference>
<dbReference type="Gene3D" id="3.40.50.720">
    <property type="entry name" value="NAD(P)-binding Rossmann-like Domain"/>
    <property type="match status" value="1"/>
</dbReference>
<proteinExistence type="inferred from homology"/>
<evidence type="ECO:0000256" key="2">
    <source>
        <dbReference type="ARBA" id="ARBA00001966"/>
    </source>
</evidence>
<dbReference type="InterPro" id="IPR051793">
    <property type="entry name" value="NADH:flavin_oxidoreductase"/>
</dbReference>
<evidence type="ECO:0000256" key="5">
    <source>
        <dbReference type="ARBA" id="ARBA00022643"/>
    </source>
</evidence>
<sequence length="718" mass="79887">MSRPSRYDILFEPIEIGPRTMKNRFYQTPHCTGFGDVFPGGNAHHRAMKAEGGWAVVNTEATTIAPEYDWAGQMTNSRIWDDDDVRNWSLLVEKAHEHGALAGIQLHAGGGFLTAFDSRMPGRHVSDRLEEGGWLGSVIKMDKRDIREVQRQYVAAAQRAKRAGFDIINVWGGESAPLPVQFLMNLHNDRTDEYGGPLENRARFWLETLEQVKEEVDDIVLAARFCIDSLHGDDRGIRVDEEGVGFIELADHLVDFWDVQVGGEHAELWIKDAGPSRFYPENFQAEYVKKIRPHTKKPIIGVGRFTSPDVMVEVIKSGQQDIIGAARPSIADPFIPRKIEEGRFDDIRECIGCNVCVSRVNANWHLICTQNSAAGEEYRRGWNPEVIPLSRKQDRNVLVIGAGPAGMECATVLGKRGLENVHLVDSADDIGGHVRWISGLPGMGAWGRVTDWRKTQLAKLDNVQVITNTTLTPQEAYEYGADVVVVAIGAEWLGTGINGVTHTEIPGVDSSRPDVLTPEQLLRDGKPVPGRTVTVYDMEGYFMGPSIAEKLQREGHEVTLLTRFGHPGPYMDLTGENVHMRPLLEELGVTVVAEHVLATYEGGKVVADDHVAEGRTRSWDADAIVLCTQRRARTDYFKSLRDLHEEAGDSSEIQAVYQIGDCVAPRMLLADAVFDGARLAREIDEENPAVPLPWIRERRLMGATDETYAAVLNRPEGR</sequence>
<evidence type="ECO:0000256" key="9">
    <source>
        <dbReference type="ARBA" id="ARBA00023014"/>
    </source>
</evidence>
<dbReference type="PRINTS" id="PR00368">
    <property type="entry name" value="FADPNR"/>
</dbReference>
<dbReference type="Pfam" id="PF00890">
    <property type="entry name" value="FAD_binding_2"/>
    <property type="match status" value="1"/>
</dbReference>
<dbReference type="Gene3D" id="3.20.20.70">
    <property type="entry name" value="Aldolase class I"/>
    <property type="match status" value="1"/>
</dbReference>
<dbReference type="PANTHER" id="PTHR42917">
    <property type="entry name" value="2,4-DIENOYL-COA REDUCTASE"/>
    <property type="match status" value="1"/>
</dbReference>
<keyword evidence="6" id="KW-0479">Metal-binding</keyword>
<protein>
    <submittedName>
        <fullName evidence="13">NAD(P)-binding protein</fullName>
    </submittedName>
</protein>
<feature type="domain" description="FAD-dependent oxidoreductase 2 FAD-binding" evidence="11">
    <location>
        <begin position="397"/>
        <end position="482"/>
    </location>
</feature>
<feature type="domain" description="NADH:flavin oxidoreductase/NADH oxidase N-terminal" evidence="10">
    <location>
        <begin position="10"/>
        <end position="344"/>
    </location>
</feature>
<dbReference type="EMBL" id="JACXYZ010000001">
    <property type="protein sequence ID" value="MBD3924227.1"/>
    <property type="molecule type" value="Genomic_DNA"/>
</dbReference>
<keyword evidence="7" id="KW-0560">Oxidoreductase</keyword>
<keyword evidence="5" id="KW-0288">FMN</keyword>
<keyword evidence="14" id="KW-1185">Reference proteome</keyword>
<reference evidence="13 14" key="1">
    <citation type="submission" date="2020-09" db="EMBL/GenBank/DDBJ databases">
        <title>novel species in genus Nocardioides.</title>
        <authorList>
            <person name="Zhang G."/>
        </authorList>
    </citation>
    <scope>NUCLEOTIDE SEQUENCE [LARGE SCALE GENOMIC DNA]</scope>
    <source>
        <strain evidence="13 14">KCTC 39551</strain>
    </source>
</reference>
<comment type="caution">
    <text evidence="13">The sequence shown here is derived from an EMBL/GenBank/DDBJ whole genome shotgun (WGS) entry which is preliminary data.</text>
</comment>
<evidence type="ECO:0000256" key="8">
    <source>
        <dbReference type="ARBA" id="ARBA00023004"/>
    </source>
</evidence>
<evidence type="ECO:0000259" key="10">
    <source>
        <dbReference type="Pfam" id="PF00724"/>
    </source>
</evidence>
<feature type="domain" description="TMADH/DMDH/HD second alpha/beta" evidence="12">
    <location>
        <begin position="516"/>
        <end position="621"/>
    </location>
</feature>
<accession>A0ABR8N7V3</accession>
<dbReference type="InterPro" id="IPR054428">
    <property type="entry name" value="TMADH/DMDH/HD_second_a-b"/>
</dbReference>
<keyword evidence="8" id="KW-0408">Iron</keyword>
<evidence type="ECO:0000256" key="4">
    <source>
        <dbReference type="ARBA" id="ARBA00022630"/>
    </source>
</evidence>
<comment type="cofactor">
    <cofactor evidence="2">
        <name>[4Fe-4S] cluster</name>
        <dbReference type="ChEBI" id="CHEBI:49883"/>
    </cofactor>
</comment>
<organism evidence="13 14">
    <name type="scientific">Nocardioides cavernae</name>
    <dbReference type="NCBI Taxonomy" id="1921566"/>
    <lineage>
        <taxon>Bacteria</taxon>
        <taxon>Bacillati</taxon>
        <taxon>Actinomycetota</taxon>
        <taxon>Actinomycetes</taxon>
        <taxon>Propionibacteriales</taxon>
        <taxon>Nocardioidaceae</taxon>
        <taxon>Nocardioides</taxon>
    </lineage>
</organism>
<keyword evidence="9" id="KW-0411">Iron-sulfur</keyword>
<evidence type="ECO:0000256" key="7">
    <source>
        <dbReference type="ARBA" id="ARBA00023002"/>
    </source>
</evidence>
<dbReference type="SUPFAM" id="SSF51905">
    <property type="entry name" value="FAD/NAD(P)-binding domain"/>
    <property type="match status" value="1"/>
</dbReference>